<feature type="transmembrane region" description="Helical" evidence="8">
    <location>
        <begin position="334"/>
        <end position="353"/>
    </location>
</feature>
<keyword evidence="4 8" id="KW-0812">Transmembrane</keyword>
<dbReference type="PROSITE" id="PS00216">
    <property type="entry name" value="SUGAR_TRANSPORT_1"/>
    <property type="match status" value="1"/>
</dbReference>
<feature type="transmembrane region" description="Helical" evidence="8">
    <location>
        <begin position="305"/>
        <end position="327"/>
    </location>
</feature>
<dbReference type="Pfam" id="PF00083">
    <property type="entry name" value="Sugar_tr"/>
    <property type="match status" value="1"/>
</dbReference>
<evidence type="ECO:0000259" key="9">
    <source>
        <dbReference type="PROSITE" id="PS50850"/>
    </source>
</evidence>
<comment type="similarity">
    <text evidence="2 7">Belongs to the major facilitator superfamily. Sugar transporter (TC 2.A.1.1) family.</text>
</comment>
<sequence length="508" mass="56210">MSKLTWYNIAICLVVSWGGYSYGFGFAIFVTSIGQPSFYEYFDLDRKFYQPLLLIILGAINALFNFGLAIGALAQGWLVDVIGRKKAFMIAAISSLIGAALITGSVAIGMLITVRLLHGFGLGMLICLVPLYLTEVAPPRHRGLLSGLTTLSFGMGYVVCAWISIGTYYAKTFNVQVRVPLALACVGPVALLLGLPFIPESPRYLCLKNRAGEAWEVLQKIHHDPGDEADSAAHAEYIQIVRQVEFDKEQKAGYVEMFRKPSWRHRSLLTLFIQFAAQSTGAMASCHCSYMVETITTKLRKESELTLGIAVYTTIGTTCVAIAIFTVDRVGRRTMFLIGFPALAVCLLLEGILQWQYLGTDNKGGLAGCVLIIYVYIVMFQCVDGPSFIWMSEIFPTNIRGRGIGLGFFSYFVGAITYTTPSALAFKNIKYRMYFLYMGLCLISTVIVYFYIPETKQIPVEEIGALFGDEVIVHLTEDGHGIVEEQMELKKIAGEDVNVTEVVHTEKV</sequence>
<dbReference type="InterPro" id="IPR036259">
    <property type="entry name" value="MFS_trans_sf"/>
</dbReference>
<dbReference type="VEuPathDB" id="FungiDB:Z519_04330"/>
<dbReference type="PANTHER" id="PTHR48022">
    <property type="entry name" value="PLASTIDIC GLUCOSE TRANSPORTER 4"/>
    <property type="match status" value="1"/>
</dbReference>
<dbReference type="PROSITE" id="PS50850">
    <property type="entry name" value="MFS"/>
    <property type="match status" value="1"/>
</dbReference>
<evidence type="ECO:0000256" key="6">
    <source>
        <dbReference type="ARBA" id="ARBA00023136"/>
    </source>
</evidence>
<proteinExistence type="inferred from homology"/>
<feature type="domain" description="Major facilitator superfamily (MFS) profile" evidence="9">
    <location>
        <begin position="11"/>
        <end position="456"/>
    </location>
</feature>
<evidence type="ECO:0000256" key="2">
    <source>
        <dbReference type="ARBA" id="ARBA00010992"/>
    </source>
</evidence>
<keyword evidence="5 8" id="KW-1133">Transmembrane helix</keyword>
<evidence type="ECO:0000313" key="10">
    <source>
        <dbReference type="EMBL" id="KIW95745.1"/>
    </source>
</evidence>
<dbReference type="NCBIfam" id="TIGR00879">
    <property type="entry name" value="SP"/>
    <property type="match status" value="1"/>
</dbReference>
<dbReference type="PANTHER" id="PTHR48022:SF11">
    <property type="entry name" value="MONOSACCHARIDE TRANSPORTER (HXT8), PUTATIVE (AFU_ORTHOLOGUE AFUA_2G08120)-RELATED"/>
    <property type="match status" value="1"/>
</dbReference>
<evidence type="ECO:0000256" key="7">
    <source>
        <dbReference type="RuleBase" id="RU003346"/>
    </source>
</evidence>
<dbReference type="AlphaFoldDB" id="A0A0D2HXS7"/>
<dbReference type="InterPro" id="IPR005828">
    <property type="entry name" value="MFS_sugar_transport-like"/>
</dbReference>
<evidence type="ECO:0000256" key="5">
    <source>
        <dbReference type="ARBA" id="ARBA00022989"/>
    </source>
</evidence>
<keyword evidence="6 8" id="KW-0472">Membrane</keyword>
<feature type="transmembrane region" description="Helical" evidence="8">
    <location>
        <begin position="116"/>
        <end position="133"/>
    </location>
</feature>
<comment type="subcellular location">
    <subcellularLocation>
        <location evidence="1">Membrane</location>
        <topology evidence="1">Multi-pass membrane protein</topology>
    </subcellularLocation>
</comment>
<keyword evidence="11" id="KW-1185">Reference proteome</keyword>
<evidence type="ECO:0000256" key="1">
    <source>
        <dbReference type="ARBA" id="ARBA00004141"/>
    </source>
</evidence>
<dbReference type="RefSeq" id="XP_016622414.1">
    <property type="nucleotide sequence ID" value="XM_016762076.1"/>
</dbReference>
<feature type="transmembrane region" description="Helical" evidence="8">
    <location>
        <begin position="177"/>
        <end position="198"/>
    </location>
</feature>
<protein>
    <recommendedName>
        <fullName evidence="9">Major facilitator superfamily (MFS) profile domain-containing protein</fullName>
    </recommendedName>
</protein>
<evidence type="ECO:0000256" key="3">
    <source>
        <dbReference type="ARBA" id="ARBA00022448"/>
    </source>
</evidence>
<dbReference type="Gene3D" id="1.20.1250.20">
    <property type="entry name" value="MFS general substrate transporter like domains"/>
    <property type="match status" value="1"/>
</dbReference>
<dbReference type="HOGENOM" id="CLU_001265_30_13_1"/>
<dbReference type="GO" id="GO:0005351">
    <property type="term" value="F:carbohydrate:proton symporter activity"/>
    <property type="evidence" value="ECO:0007669"/>
    <property type="project" value="TreeGrafter"/>
</dbReference>
<keyword evidence="3 7" id="KW-0813">Transport</keyword>
<feature type="transmembrane region" description="Helical" evidence="8">
    <location>
        <begin position="145"/>
        <end position="165"/>
    </location>
</feature>
<dbReference type="PROSITE" id="PS00217">
    <property type="entry name" value="SUGAR_TRANSPORT_2"/>
    <property type="match status" value="1"/>
</dbReference>
<feature type="transmembrane region" description="Helical" evidence="8">
    <location>
        <begin position="365"/>
        <end position="383"/>
    </location>
</feature>
<reference evidence="10" key="1">
    <citation type="submission" date="2015-01" db="EMBL/GenBank/DDBJ databases">
        <title>The Genome Sequence of Cladophialophora bantiana CBS 173.52.</title>
        <authorList>
            <consortium name="The Broad Institute Genomics Platform"/>
            <person name="Cuomo C."/>
            <person name="de Hoog S."/>
            <person name="Gorbushina A."/>
            <person name="Stielow B."/>
            <person name="Teixiera M."/>
            <person name="Abouelleil A."/>
            <person name="Chapman S.B."/>
            <person name="Priest M."/>
            <person name="Young S.K."/>
            <person name="Wortman J."/>
            <person name="Nusbaum C."/>
            <person name="Birren B."/>
        </authorList>
    </citation>
    <scope>NUCLEOTIDE SEQUENCE [LARGE SCALE GENOMIC DNA]</scope>
    <source>
        <strain evidence="10">CBS 173.52</strain>
    </source>
</reference>
<dbReference type="SUPFAM" id="SSF103473">
    <property type="entry name" value="MFS general substrate transporter"/>
    <property type="match status" value="1"/>
</dbReference>
<dbReference type="InterPro" id="IPR005829">
    <property type="entry name" value="Sugar_transporter_CS"/>
</dbReference>
<feature type="transmembrane region" description="Helical" evidence="8">
    <location>
        <begin position="52"/>
        <end position="75"/>
    </location>
</feature>
<organism evidence="10 11">
    <name type="scientific">Cladophialophora bantiana (strain ATCC 10958 / CBS 173.52 / CDC B-1940 / NIH 8579)</name>
    <name type="common">Xylohypha bantiana</name>
    <dbReference type="NCBI Taxonomy" id="1442370"/>
    <lineage>
        <taxon>Eukaryota</taxon>
        <taxon>Fungi</taxon>
        <taxon>Dikarya</taxon>
        <taxon>Ascomycota</taxon>
        <taxon>Pezizomycotina</taxon>
        <taxon>Eurotiomycetes</taxon>
        <taxon>Chaetothyriomycetidae</taxon>
        <taxon>Chaetothyriales</taxon>
        <taxon>Herpotrichiellaceae</taxon>
        <taxon>Cladophialophora</taxon>
    </lineage>
</organism>
<dbReference type="GeneID" id="27697258"/>
<dbReference type="InterPro" id="IPR020846">
    <property type="entry name" value="MFS_dom"/>
</dbReference>
<dbReference type="GO" id="GO:0016020">
    <property type="term" value="C:membrane"/>
    <property type="evidence" value="ECO:0007669"/>
    <property type="project" value="UniProtKB-SubCell"/>
</dbReference>
<evidence type="ECO:0000313" key="11">
    <source>
        <dbReference type="Proteomes" id="UP000053789"/>
    </source>
</evidence>
<dbReference type="Proteomes" id="UP000053789">
    <property type="component" value="Unassembled WGS sequence"/>
</dbReference>
<feature type="transmembrane region" description="Helical" evidence="8">
    <location>
        <begin position="87"/>
        <end position="110"/>
    </location>
</feature>
<dbReference type="InterPro" id="IPR003663">
    <property type="entry name" value="Sugar/inositol_transpt"/>
</dbReference>
<feature type="transmembrane region" description="Helical" evidence="8">
    <location>
        <begin position="404"/>
        <end position="426"/>
    </location>
</feature>
<gene>
    <name evidence="10" type="ORF">Z519_04330</name>
</gene>
<accession>A0A0D2HXS7</accession>
<feature type="transmembrane region" description="Helical" evidence="8">
    <location>
        <begin position="432"/>
        <end position="452"/>
    </location>
</feature>
<evidence type="ECO:0000256" key="4">
    <source>
        <dbReference type="ARBA" id="ARBA00022692"/>
    </source>
</evidence>
<dbReference type="EMBL" id="KN846984">
    <property type="protein sequence ID" value="KIW95745.1"/>
    <property type="molecule type" value="Genomic_DNA"/>
</dbReference>
<dbReference type="OrthoDB" id="6612291at2759"/>
<feature type="transmembrane region" description="Helical" evidence="8">
    <location>
        <begin position="7"/>
        <end position="32"/>
    </location>
</feature>
<evidence type="ECO:0000256" key="8">
    <source>
        <dbReference type="SAM" id="Phobius"/>
    </source>
</evidence>
<dbReference type="PRINTS" id="PR00171">
    <property type="entry name" value="SUGRTRNSPORT"/>
</dbReference>
<name>A0A0D2HXS7_CLAB1</name>
<dbReference type="InterPro" id="IPR050360">
    <property type="entry name" value="MFS_Sugar_Transporters"/>
</dbReference>